<dbReference type="InterPro" id="IPR050364">
    <property type="entry name" value="Cytochrome_P450_fung"/>
</dbReference>
<comment type="caution">
    <text evidence="11">The sequence shown here is derived from an EMBL/GenBank/DDBJ whole genome shotgun (WGS) entry which is preliminary data.</text>
</comment>
<keyword evidence="6 10" id="KW-0560">Oxidoreductase</keyword>
<reference evidence="11" key="1">
    <citation type="submission" date="2021-03" db="EMBL/GenBank/DDBJ databases">
        <title>Evolutionary innovations through gain and loss of genes in the ectomycorrhizal Boletales.</title>
        <authorList>
            <person name="Wu G."/>
            <person name="Miyauchi S."/>
            <person name="Morin E."/>
            <person name="Yang Z.-L."/>
            <person name="Xu J."/>
            <person name="Martin F.M."/>
        </authorList>
    </citation>
    <scope>NUCLEOTIDE SEQUENCE</scope>
    <source>
        <strain evidence="11">BR01</strain>
    </source>
</reference>
<dbReference type="GO" id="GO:0016705">
    <property type="term" value="F:oxidoreductase activity, acting on paired donors, with incorporation or reduction of molecular oxygen"/>
    <property type="evidence" value="ECO:0007669"/>
    <property type="project" value="InterPro"/>
</dbReference>
<dbReference type="EMBL" id="JAGFBS010000033">
    <property type="protein sequence ID" value="KAG6371545.1"/>
    <property type="molecule type" value="Genomic_DNA"/>
</dbReference>
<evidence type="ECO:0000313" key="12">
    <source>
        <dbReference type="Proteomes" id="UP000683000"/>
    </source>
</evidence>
<evidence type="ECO:0000256" key="10">
    <source>
        <dbReference type="RuleBase" id="RU000461"/>
    </source>
</evidence>
<evidence type="ECO:0000256" key="4">
    <source>
        <dbReference type="ARBA" id="ARBA00022617"/>
    </source>
</evidence>
<evidence type="ECO:0000313" key="11">
    <source>
        <dbReference type="EMBL" id="KAG6371545.1"/>
    </source>
</evidence>
<dbReference type="OrthoDB" id="2789670at2759"/>
<dbReference type="PROSITE" id="PS00086">
    <property type="entry name" value="CYTOCHROME_P450"/>
    <property type="match status" value="1"/>
</dbReference>
<dbReference type="SUPFAM" id="SSF48264">
    <property type="entry name" value="Cytochrome P450"/>
    <property type="match status" value="1"/>
</dbReference>
<evidence type="ECO:0000256" key="6">
    <source>
        <dbReference type="ARBA" id="ARBA00023002"/>
    </source>
</evidence>
<dbReference type="PANTHER" id="PTHR46300:SF1">
    <property type="entry name" value="P450, PUTATIVE (EUROFUNG)-RELATED"/>
    <property type="match status" value="1"/>
</dbReference>
<dbReference type="GO" id="GO:0020037">
    <property type="term" value="F:heme binding"/>
    <property type="evidence" value="ECO:0007669"/>
    <property type="project" value="InterPro"/>
</dbReference>
<dbReference type="InterPro" id="IPR036396">
    <property type="entry name" value="Cyt_P450_sf"/>
</dbReference>
<accession>A0A8I2YGI4</accession>
<comment type="pathway">
    <text evidence="2">Secondary metabolite biosynthesis.</text>
</comment>
<dbReference type="PRINTS" id="PR00463">
    <property type="entry name" value="EP450I"/>
</dbReference>
<dbReference type="AlphaFoldDB" id="A0A8I2YGI4"/>
<keyword evidence="4 9" id="KW-0349">Heme</keyword>
<dbReference type="GO" id="GO:0004497">
    <property type="term" value="F:monooxygenase activity"/>
    <property type="evidence" value="ECO:0007669"/>
    <property type="project" value="UniProtKB-KW"/>
</dbReference>
<sequence>MFQLLPDVAFQAKALAALLALVLAGSAVRAKLKGNPRLPLPPGPPGHWLLGNALPRVNQSQQFAAWVNQYGPVISLRIGPKIMIIIGRHRESVDIMEKEGGVLADRPRSVAAGEMLSRGLRMVLTPAGEQFRRLRRVVHTHLQAKAVESYGPIQIQAARDVILDILNDPKRHQAHANRYAASVILRVTYGKSTPTATDAPEIVTIHKMLKHFQMLMRPGAMLVEKYPILKYVPFYASSIETWRQEESKLYHDQLGRVARELGMGEAGPSFGRYLLENQNTHKLSYEEMAYLAGSLFGAGSDTTAVAIMVVVMAAACHPEAQDIVQDELDNIIGRDRAPTFDDYDTLLQIQAFMLECLRWRPVTTLGFAHRSTADIPYKDFCIPKGAIVFGNHWAISRDPEVYPNPDKFDPQRWFGSDGGVRDDLKFPSFGFGRRICPGRHIANRSIFINTALLLWSFRITQDPNSPIDDTGFVDGVIAHPKPFEACFTPRIADEAHLREVMAKYAEGL</sequence>
<gene>
    <name evidence="11" type="ORF">JVT61DRAFT_9251</name>
</gene>
<dbReference type="Gene3D" id="1.10.630.10">
    <property type="entry name" value="Cytochrome P450"/>
    <property type="match status" value="1"/>
</dbReference>
<dbReference type="InterPro" id="IPR002401">
    <property type="entry name" value="Cyt_P450_E_grp-I"/>
</dbReference>
<feature type="binding site" description="axial binding residue" evidence="9">
    <location>
        <position position="436"/>
    </location>
    <ligand>
        <name>heme</name>
        <dbReference type="ChEBI" id="CHEBI:30413"/>
    </ligand>
    <ligandPart>
        <name>Fe</name>
        <dbReference type="ChEBI" id="CHEBI:18248"/>
    </ligandPart>
</feature>
<dbReference type="Proteomes" id="UP000683000">
    <property type="component" value="Unassembled WGS sequence"/>
</dbReference>
<keyword evidence="5 9" id="KW-0479">Metal-binding</keyword>
<dbReference type="GO" id="GO:0005506">
    <property type="term" value="F:iron ion binding"/>
    <property type="evidence" value="ECO:0007669"/>
    <property type="project" value="InterPro"/>
</dbReference>
<comment type="similarity">
    <text evidence="3 10">Belongs to the cytochrome P450 family.</text>
</comment>
<evidence type="ECO:0000256" key="3">
    <source>
        <dbReference type="ARBA" id="ARBA00010617"/>
    </source>
</evidence>
<dbReference type="PRINTS" id="PR00385">
    <property type="entry name" value="P450"/>
</dbReference>
<name>A0A8I2YGI4_9AGAM</name>
<evidence type="ECO:0000256" key="1">
    <source>
        <dbReference type="ARBA" id="ARBA00001971"/>
    </source>
</evidence>
<keyword evidence="7 9" id="KW-0408">Iron</keyword>
<organism evidence="11 12">
    <name type="scientific">Boletus reticuloceps</name>
    <dbReference type="NCBI Taxonomy" id="495285"/>
    <lineage>
        <taxon>Eukaryota</taxon>
        <taxon>Fungi</taxon>
        <taxon>Dikarya</taxon>
        <taxon>Basidiomycota</taxon>
        <taxon>Agaricomycotina</taxon>
        <taxon>Agaricomycetes</taxon>
        <taxon>Agaricomycetidae</taxon>
        <taxon>Boletales</taxon>
        <taxon>Boletineae</taxon>
        <taxon>Boletaceae</taxon>
        <taxon>Boletoideae</taxon>
        <taxon>Boletus</taxon>
    </lineage>
</organism>
<dbReference type="InterPro" id="IPR017972">
    <property type="entry name" value="Cyt_P450_CS"/>
</dbReference>
<dbReference type="Pfam" id="PF00067">
    <property type="entry name" value="p450"/>
    <property type="match status" value="1"/>
</dbReference>
<protein>
    <submittedName>
        <fullName evidence="11">Cytochrome P450</fullName>
    </submittedName>
</protein>
<keyword evidence="8 10" id="KW-0503">Monooxygenase</keyword>
<dbReference type="CDD" id="cd11065">
    <property type="entry name" value="CYP64-like"/>
    <property type="match status" value="1"/>
</dbReference>
<proteinExistence type="inferred from homology"/>
<evidence type="ECO:0000256" key="5">
    <source>
        <dbReference type="ARBA" id="ARBA00022723"/>
    </source>
</evidence>
<evidence type="ECO:0000256" key="2">
    <source>
        <dbReference type="ARBA" id="ARBA00005179"/>
    </source>
</evidence>
<evidence type="ECO:0000256" key="8">
    <source>
        <dbReference type="ARBA" id="ARBA00023033"/>
    </source>
</evidence>
<dbReference type="InterPro" id="IPR001128">
    <property type="entry name" value="Cyt_P450"/>
</dbReference>
<evidence type="ECO:0000256" key="9">
    <source>
        <dbReference type="PIRSR" id="PIRSR602401-1"/>
    </source>
</evidence>
<keyword evidence="12" id="KW-1185">Reference proteome</keyword>
<dbReference type="PANTHER" id="PTHR46300">
    <property type="entry name" value="P450, PUTATIVE (EUROFUNG)-RELATED-RELATED"/>
    <property type="match status" value="1"/>
</dbReference>
<comment type="cofactor">
    <cofactor evidence="1 9">
        <name>heme</name>
        <dbReference type="ChEBI" id="CHEBI:30413"/>
    </cofactor>
</comment>
<evidence type="ECO:0000256" key="7">
    <source>
        <dbReference type="ARBA" id="ARBA00023004"/>
    </source>
</evidence>